<accession>A0A1M5NZK3</accession>
<sequence>MPGYFTRTELLIGKENMEKIAKASVMVIGLGGVGSYAAEAVARAGVGNIILVDHDKVVESNINRQLPALTSTLGRLKVEVMGERIKDINPDVNLRIISLPYNEDTSSEILKGTLDYVIDAIDSLPDKLHLIKTCLGNKIPIVSSMGTANRLNPQFLKIGDISQTRICPMARKIRRELRKEGIFKGLPVVYSEEEPVKNDYNGETRLGSISYVPSVAGLLLASFVINSLISK</sequence>
<dbReference type="InterPro" id="IPR035985">
    <property type="entry name" value="Ubiquitin-activating_enz"/>
</dbReference>
<keyword evidence="3" id="KW-1185">Reference proteome</keyword>
<feature type="domain" description="THIF-type NAD/FAD binding fold" evidence="1">
    <location>
        <begin position="11"/>
        <end position="229"/>
    </location>
</feature>
<reference evidence="3" key="1">
    <citation type="submission" date="2016-11" db="EMBL/GenBank/DDBJ databases">
        <authorList>
            <person name="Varghese N."/>
            <person name="Submissions S."/>
        </authorList>
    </citation>
    <scope>NUCLEOTIDE SEQUENCE [LARGE SCALE GENOMIC DNA]</scope>
    <source>
        <strain evidence="3">DSM 11003</strain>
    </source>
</reference>
<dbReference type="GO" id="GO:0008641">
    <property type="term" value="F:ubiquitin-like modifier activating enzyme activity"/>
    <property type="evidence" value="ECO:0007669"/>
    <property type="project" value="InterPro"/>
</dbReference>
<dbReference type="Gene3D" id="3.40.50.720">
    <property type="entry name" value="NAD(P)-binding Rossmann-like Domain"/>
    <property type="match status" value="1"/>
</dbReference>
<name>A0A1M5NZK3_9FIRM</name>
<proteinExistence type="predicted"/>
<dbReference type="CDD" id="cd00755">
    <property type="entry name" value="YgdL_like"/>
    <property type="match status" value="1"/>
</dbReference>
<dbReference type="Pfam" id="PF00899">
    <property type="entry name" value="ThiF"/>
    <property type="match status" value="1"/>
</dbReference>
<dbReference type="EMBL" id="FQWY01000019">
    <property type="protein sequence ID" value="SHG95004.1"/>
    <property type="molecule type" value="Genomic_DNA"/>
</dbReference>
<dbReference type="Proteomes" id="UP000242329">
    <property type="component" value="Unassembled WGS sequence"/>
</dbReference>
<dbReference type="InterPro" id="IPR000594">
    <property type="entry name" value="ThiF_NAD_FAD-bd"/>
</dbReference>
<dbReference type="InterPro" id="IPR045886">
    <property type="entry name" value="ThiF/MoeB/HesA"/>
</dbReference>
<dbReference type="SUPFAM" id="SSF69572">
    <property type="entry name" value="Activating enzymes of the ubiquitin-like proteins"/>
    <property type="match status" value="1"/>
</dbReference>
<gene>
    <name evidence="2" type="ORF">SAMN02745221_01338</name>
</gene>
<dbReference type="AlphaFoldDB" id="A0A1M5NZK3"/>
<dbReference type="GO" id="GO:0061503">
    <property type="term" value="F:tRNA threonylcarbamoyladenosine dehydratase"/>
    <property type="evidence" value="ECO:0007669"/>
    <property type="project" value="TreeGrafter"/>
</dbReference>
<evidence type="ECO:0000313" key="2">
    <source>
        <dbReference type="EMBL" id="SHG95004.1"/>
    </source>
</evidence>
<dbReference type="STRING" id="1123382.SAMN02745221_01338"/>
<protein>
    <submittedName>
        <fullName evidence="2">tRNA A37 threonylcarbamoyladenosine dehydratase</fullName>
    </submittedName>
</protein>
<organism evidence="2 3">
    <name type="scientific">Thermosyntropha lipolytica DSM 11003</name>
    <dbReference type="NCBI Taxonomy" id="1123382"/>
    <lineage>
        <taxon>Bacteria</taxon>
        <taxon>Bacillati</taxon>
        <taxon>Bacillota</taxon>
        <taxon>Clostridia</taxon>
        <taxon>Eubacteriales</taxon>
        <taxon>Syntrophomonadaceae</taxon>
        <taxon>Thermosyntropha</taxon>
    </lineage>
</organism>
<evidence type="ECO:0000259" key="1">
    <source>
        <dbReference type="Pfam" id="PF00899"/>
    </source>
</evidence>
<dbReference type="PANTHER" id="PTHR43267:SF1">
    <property type="entry name" value="TRNA THREONYLCARBAMOYLADENOSINE DEHYDRATASE"/>
    <property type="match status" value="1"/>
</dbReference>
<evidence type="ECO:0000313" key="3">
    <source>
        <dbReference type="Proteomes" id="UP000242329"/>
    </source>
</evidence>
<dbReference type="OrthoDB" id="9804150at2"/>
<dbReference type="GO" id="GO:0061504">
    <property type="term" value="P:cyclic threonylcarbamoyladenosine biosynthetic process"/>
    <property type="evidence" value="ECO:0007669"/>
    <property type="project" value="TreeGrafter"/>
</dbReference>
<dbReference type="PANTHER" id="PTHR43267">
    <property type="entry name" value="TRNA THREONYLCARBAMOYLADENOSINE DEHYDRATASE"/>
    <property type="match status" value="1"/>
</dbReference>
<dbReference type="RefSeq" id="WP_073091882.1">
    <property type="nucleotide sequence ID" value="NZ_FQWY01000019.1"/>
</dbReference>